<dbReference type="WBParaSite" id="RSKR_0000446900.1">
    <property type="protein sequence ID" value="RSKR_0000446900.1"/>
    <property type="gene ID" value="RSKR_0000446900"/>
</dbReference>
<protein>
    <submittedName>
        <fullName evidence="2">NADH dehydrogenase [ubiquinone] 1 alpha subcomplex subunit 6</fullName>
    </submittedName>
</protein>
<name>A0AC35TVB7_9BILA</name>
<dbReference type="Proteomes" id="UP000095286">
    <property type="component" value="Unplaced"/>
</dbReference>
<accession>A0AC35TVB7</accession>
<evidence type="ECO:0000313" key="2">
    <source>
        <dbReference type="WBParaSite" id="RSKR_0000446900.1"/>
    </source>
</evidence>
<sequence>MSASRISKLGATTTTKLVAPVISSNSIEARRRVLTVYKELQRLAPKFWFDYGLQDAPLSVFREVLKNQFTKNKHVQDIRVVDRMVEETKQHIVNIRYAFYNPDHVRNMLFRENVEPKSKDFLSNFFSGKQ</sequence>
<proteinExistence type="predicted"/>
<evidence type="ECO:0000313" key="1">
    <source>
        <dbReference type="Proteomes" id="UP000095286"/>
    </source>
</evidence>
<reference evidence="2" key="1">
    <citation type="submission" date="2016-11" db="UniProtKB">
        <authorList>
            <consortium name="WormBaseParasite"/>
        </authorList>
    </citation>
    <scope>IDENTIFICATION</scope>
    <source>
        <strain evidence="2">KR3021</strain>
    </source>
</reference>
<organism evidence="1 2">
    <name type="scientific">Rhabditophanes sp. KR3021</name>
    <dbReference type="NCBI Taxonomy" id="114890"/>
    <lineage>
        <taxon>Eukaryota</taxon>
        <taxon>Metazoa</taxon>
        <taxon>Ecdysozoa</taxon>
        <taxon>Nematoda</taxon>
        <taxon>Chromadorea</taxon>
        <taxon>Rhabditida</taxon>
        <taxon>Tylenchina</taxon>
        <taxon>Panagrolaimomorpha</taxon>
        <taxon>Strongyloidoidea</taxon>
        <taxon>Alloionematidae</taxon>
        <taxon>Rhabditophanes</taxon>
    </lineage>
</organism>